<dbReference type="CDD" id="cd06260">
    <property type="entry name" value="DUF820-like"/>
    <property type="match status" value="1"/>
</dbReference>
<accession>A0A1Z4GP06</accession>
<dbReference type="Pfam" id="PF05685">
    <property type="entry name" value="Uma2"/>
    <property type="match status" value="1"/>
</dbReference>
<proteinExistence type="predicted"/>
<dbReference type="InterPro" id="IPR011335">
    <property type="entry name" value="Restrct_endonuc-II-like"/>
</dbReference>
<evidence type="ECO:0000259" key="1">
    <source>
        <dbReference type="Pfam" id="PF05685"/>
    </source>
</evidence>
<dbReference type="EMBL" id="AP018174">
    <property type="protein sequence ID" value="BAY19224.1"/>
    <property type="molecule type" value="Genomic_DNA"/>
</dbReference>
<reference evidence="2 3" key="1">
    <citation type="submission" date="2017-06" db="EMBL/GenBank/DDBJ databases">
        <title>Genome sequencing of cyanobaciteial culture collection at National Institute for Environmental Studies (NIES).</title>
        <authorList>
            <person name="Hirose Y."/>
            <person name="Shimura Y."/>
            <person name="Fujisawa T."/>
            <person name="Nakamura Y."/>
            <person name="Kawachi M."/>
        </authorList>
    </citation>
    <scope>NUCLEOTIDE SEQUENCE [LARGE SCALE GENOMIC DNA]</scope>
    <source>
        <strain evidence="2 3">NIES-21</strain>
    </source>
</reference>
<sequence>MTAVIPVAKPVSQMQLAPGSAVTIPDVSWSEFEAILEELGHKRRARVAYSQGTLEIMVPLPEHEKPKELISDFVKALLRFQGKRYEPFGSTTFKKEGIAGVEPDACFYITNYQRMIGRRRLEPDDPPPDLAIQSDVTSKTKLDAYAAIGVPELWVYDSGTLKIYVLRDGIYLVSDDSPLFEDIPIKQIIPTFVERAWQVGNLQALEEFEMAIASK</sequence>
<dbReference type="Gene3D" id="3.90.1570.10">
    <property type="entry name" value="tt1808, chain A"/>
    <property type="match status" value="1"/>
</dbReference>
<dbReference type="SUPFAM" id="SSF52980">
    <property type="entry name" value="Restriction endonuclease-like"/>
    <property type="match status" value="1"/>
</dbReference>
<evidence type="ECO:0000313" key="2">
    <source>
        <dbReference type="EMBL" id="BAY19224.1"/>
    </source>
</evidence>
<dbReference type="OrthoDB" id="482924at2"/>
<protein>
    <recommendedName>
        <fullName evidence="1">Putative restriction endonuclease domain-containing protein</fullName>
    </recommendedName>
</protein>
<keyword evidence="3" id="KW-1185">Reference proteome</keyword>
<name>A0A1Z4GP06_9CYAN</name>
<feature type="domain" description="Putative restriction endonuclease" evidence="1">
    <location>
        <begin position="29"/>
        <end position="190"/>
    </location>
</feature>
<dbReference type="InterPro" id="IPR008538">
    <property type="entry name" value="Uma2"/>
</dbReference>
<dbReference type="AlphaFoldDB" id="A0A1Z4GP06"/>
<organism evidence="2 3">
    <name type="scientific">Anabaenopsis circularis NIES-21</name>
    <dbReference type="NCBI Taxonomy" id="1085406"/>
    <lineage>
        <taxon>Bacteria</taxon>
        <taxon>Bacillati</taxon>
        <taxon>Cyanobacteriota</taxon>
        <taxon>Cyanophyceae</taxon>
        <taxon>Nostocales</taxon>
        <taxon>Nodulariaceae</taxon>
        <taxon>Anabaenopsis</taxon>
    </lineage>
</organism>
<dbReference type="PANTHER" id="PTHR47152:SF1">
    <property type="entry name" value="SLL1186 PROTEIN"/>
    <property type="match status" value="1"/>
</dbReference>
<gene>
    <name evidence="2" type="ORF">NIES21_50840</name>
</gene>
<dbReference type="Proteomes" id="UP000218287">
    <property type="component" value="Chromosome"/>
</dbReference>
<evidence type="ECO:0000313" key="3">
    <source>
        <dbReference type="Proteomes" id="UP000218287"/>
    </source>
</evidence>
<dbReference type="PANTHER" id="PTHR47152">
    <property type="entry name" value="SLR2084 PROTEIN-RELATED"/>
    <property type="match status" value="1"/>
</dbReference>
<dbReference type="InterPro" id="IPR012296">
    <property type="entry name" value="Nuclease_put_TT1808"/>
</dbReference>